<feature type="transmembrane region" description="Helical" evidence="2">
    <location>
        <begin position="282"/>
        <end position="305"/>
    </location>
</feature>
<dbReference type="Proteomes" id="UP001642484">
    <property type="component" value="Unassembled WGS sequence"/>
</dbReference>
<organism evidence="3 4">
    <name type="scientific">Durusdinium trenchii</name>
    <dbReference type="NCBI Taxonomy" id="1381693"/>
    <lineage>
        <taxon>Eukaryota</taxon>
        <taxon>Sar</taxon>
        <taxon>Alveolata</taxon>
        <taxon>Dinophyceae</taxon>
        <taxon>Suessiales</taxon>
        <taxon>Symbiodiniaceae</taxon>
        <taxon>Durusdinium</taxon>
    </lineage>
</organism>
<feature type="compositionally biased region" description="Polar residues" evidence="1">
    <location>
        <begin position="574"/>
        <end position="587"/>
    </location>
</feature>
<sequence>MPAMELMAAMGLAGMEVFRYNRENFEFDQDQRFTKDEVRLKMQVELFNLFREDIRDLVELTTSKMNLYHLVGALFLKMICIFFCEGFFEAAVPPFLLCFYYVSQGCSAVYLLFAIWLSMHASVCSHSYSTRLLTRFVRLPIPGSEQINVLNARYADFEKQGGQMLRIPFLKDNNRWQDRPEMESQSAKAKAKAKAKALPAPGSPSSEPPRVAADYLGKGAFAYGGDQDMLGFEEELLKAVEFRTQRHIQLFRRLQAQWQCYDAYARVCMSLGIRMMLQGTSYYLLGLCWVQVNMPYVASVVALLFQALALNIATLDIHGVNDLSLIGALPCFCGILALAVSERTLTGTLEPEQRYLLTLMMYPLEVLWFELLHWLASPMGDNGFLPRQFRAVLFMDVFSDLNEMAGLNDEERRQVDQRRGQVQEALNTTRSALRKWEAVPRRWLTLSQYRLRKQVQKGYNAAADALVDFMEKNQLPIPTEDDRSWSELPASSKRNDPFAGMVLGPFNYWIAAGVTSKWYWDIEGSYPYAKGGILYERPQNARVLELDTAMQACKDFKRQVEGITRGFVDDHPVQSDSESDGGSSMHSVHSEHTPLTGFVKGRSNAQAEIEVNRLPWNLVSFITRVLQLVWVGLGVMGALRETNAVIFDFQRSYIVEERRLQEAIALEPLEVPWPHAFFRPEHLTSCDQPHRLLISSPFAHFELQDHAGVLSLQEQDLPMRRILCEARTQRCLQVEQRADSLHLVNTTDGNQISVQLPDAHRFYAGSLLPCSALDILASEPRCLLMLSSHQSKLLLHWTTLSQRGSHLRWRSPLEFNTSQGSKNRLAAVHLVEGQLWALFSDGRLEHWELLGHEPERLAQHKVTWEERSRKDPFEALGLCVRDVGEEVFVLGRGSSSQKPMLMRAQVS</sequence>
<feature type="transmembrane region" description="Helical" evidence="2">
    <location>
        <begin position="355"/>
        <end position="376"/>
    </location>
</feature>
<dbReference type="EMBL" id="CAXAMN010007980">
    <property type="protein sequence ID" value="CAK9023524.1"/>
    <property type="molecule type" value="Genomic_DNA"/>
</dbReference>
<reference evidence="3 4" key="1">
    <citation type="submission" date="2024-02" db="EMBL/GenBank/DDBJ databases">
        <authorList>
            <person name="Chen Y."/>
            <person name="Shah S."/>
            <person name="Dougan E. K."/>
            <person name="Thang M."/>
            <person name="Chan C."/>
        </authorList>
    </citation>
    <scope>NUCLEOTIDE SEQUENCE [LARGE SCALE GENOMIC DNA]</scope>
</reference>
<keyword evidence="2" id="KW-0472">Membrane</keyword>
<evidence type="ECO:0000313" key="4">
    <source>
        <dbReference type="Proteomes" id="UP001642484"/>
    </source>
</evidence>
<feature type="transmembrane region" description="Helical" evidence="2">
    <location>
        <begin position="325"/>
        <end position="343"/>
    </location>
</feature>
<feature type="transmembrane region" description="Helical" evidence="2">
    <location>
        <begin position="67"/>
        <end position="88"/>
    </location>
</feature>
<comment type="caution">
    <text evidence="3">The sequence shown here is derived from an EMBL/GenBank/DDBJ whole genome shotgun (WGS) entry which is preliminary data.</text>
</comment>
<gene>
    <name evidence="3" type="ORF">CCMP2556_LOCUS15263</name>
</gene>
<keyword evidence="2" id="KW-0812">Transmembrane</keyword>
<protein>
    <submittedName>
        <fullName evidence="3">Uncharacterized protein</fullName>
    </submittedName>
</protein>
<keyword evidence="4" id="KW-1185">Reference proteome</keyword>
<evidence type="ECO:0000256" key="1">
    <source>
        <dbReference type="SAM" id="MobiDB-lite"/>
    </source>
</evidence>
<name>A0ABP0KAF7_9DINO</name>
<evidence type="ECO:0000313" key="3">
    <source>
        <dbReference type="EMBL" id="CAK9023524.1"/>
    </source>
</evidence>
<keyword evidence="2" id="KW-1133">Transmembrane helix</keyword>
<accession>A0ABP0KAF7</accession>
<proteinExistence type="predicted"/>
<feature type="region of interest" description="Disordered" evidence="1">
    <location>
        <begin position="568"/>
        <end position="590"/>
    </location>
</feature>
<evidence type="ECO:0000256" key="2">
    <source>
        <dbReference type="SAM" id="Phobius"/>
    </source>
</evidence>